<feature type="transmembrane region" description="Helical" evidence="11">
    <location>
        <begin position="184"/>
        <end position="205"/>
    </location>
</feature>
<protein>
    <submittedName>
        <fullName evidence="14">G-protein coupled receptors family 1 profile domain-containing protein</fullName>
    </submittedName>
</protein>
<evidence type="ECO:0000256" key="7">
    <source>
        <dbReference type="ARBA" id="ARBA00023170"/>
    </source>
</evidence>
<feature type="transmembrane region" description="Helical" evidence="11">
    <location>
        <begin position="137"/>
        <end position="158"/>
    </location>
</feature>
<keyword evidence="3 10" id="KW-0812">Transmembrane</keyword>
<evidence type="ECO:0000256" key="9">
    <source>
        <dbReference type="ARBA" id="ARBA00023224"/>
    </source>
</evidence>
<dbReference type="PROSITE" id="PS00237">
    <property type="entry name" value="G_PROTEIN_RECEP_F1_1"/>
    <property type="match status" value="1"/>
</dbReference>
<evidence type="ECO:0000313" key="14">
    <source>
        <dbReference type="WBParaSite" id="ALUE_0000770501-mRNA-1"/>
    </source>
</evidence>
<evidence type="ECO:0000259" key="12">
    <source>
        <dbReference type="PROSITE" id="PS50262"/>
    </source>
</evidence>
<name>A0A9J2PCK4_ASCLU</name>
<feature type="transmembrane region" description="Helical" evidence="11">
    <location>
        <begin position="107"/>
        <end position="125"/>
    </location>
</feature>
<evidence type="ECO:0000256" key="5">
    <source>
        <dbReference type="ARBA" id="ARBA00023040"/>
    </source>
</evidence>
<feature type="transmembrane region" description="Helical" evidence="11">
    <location>
        <begin position="403"/>
        <end position="422"/>
    </location>
</feature>
<evidence type="ECO:0000256" key="2">
    <source>
        <dbReference type="ARBA" id="ARBA00022475"/>
    </source>
</evidence>
<dbReference type="Gene3D" id="1.20.1070.10">
    <property type="entry name" value="Rhodopsin 7-helix transmembrane proteins"/>
    <property type="match status" value="1"/>
</dbReference>
<keyword evidence="8" id="KW-0325">Glycoprotein</keyword>
<dbReference type="SUPFAM" id="SSF81321">
    <property type="entry name" value="Family A G protein-coupled receptor-like"/>
    <property type="match status" value="1"/>
</dbReference>
<dbReference type="GO" id="GO:0004930">
    <property type="term" value="F:G protein-coupled receptor activity"/>
    <property type="evidence" value="ECO:0007669"/>
    <property type="project" value="UniProtKB-KW"/>
</dbReference>
<keyword evidence="2" id="KW-1003">Cell membrane</keyword>
<evidence type="ECO:0000256" key="1">
    <source>
        <dbReference type="ARBA" id="ARBA00004651"/>
    </source>
</evidence>
<feature type="domain" description="G-protein coupled receptors family 1 profile" evidence="12">
    <location>
        <begin position="116"/>
        <end position="461"/>
    </location>
</feature>
<feature type="transmembrane region" description="Helical" evidence="11">
    <location>
        <begin position="226"/>
        <end position="248"/>
    </location>
</feature>
<dbReference type="Proteomes" id="UP000036681">
    <property type="component" value="Unplaced"/>
</dbReference>
<evidence type="ECO:0000256" key="3">
    <source>
        <dbReference type="ARBA" id="ARBA00022692"/>
    </source>
</evidence>
<evidence type="ECO:0000313" key="13">
    <source>
        <dbReference type="Proteomes" id="UP000036681"/>
    </source>
</evidence>
<dbReference type="Pfam" id="PF00001">
    <property type="entry name" value="7tm_1"/>
    <property type="match status" value="1"/>
</dbReference>
<keyword evidence="7 10" id="KW-0675">Receptor</keyword>
<keyword evidence="9 10" id="KW-0807">Transducer</keyword>
<sequence length="491" mass="54644">MAEPMVPGFMKVRVSLVKKQGFVLFQISMAVNNADLSAKETCNSPWPSCLTLSAAAVTIAFMLIVMLAVAGRKKFRALLSPLICSNLSATAKNDCTKVLKCPNKRKLTFFQGIVLGNLLVVLTVHNDSKLRSQRQNWLIVSLAIADLLVGLLVMPLTMTYEITGIWKLVYLATTSIKGNVLCELWLALDVLFVTASILHICVISLDRYWSVTQPLSYPCKRTPLRISIMIGESISWLLSLLICLPPILGWRPKRLPGECALSTDIGYVLYSALGSFYIPVILLIIVYARIFVVTKRHSRQRLKETERTGKTLCELAASAARNSLSNATVHGAPRSATITVTPKASQDMACNVELNRCCSQRSGQLGNHKKKCLNEKANTNACDATSASTDKRRRLLKAKERQATLLLGLILSAFIISWLPFFKESTSPKTQKLSKHLTDYVKTTANENQNRGNSGINPVIYTVFNREFKCALCRQLKRQRKYLASIMERLI</sequence>
<accession>A0A9J2PCK4</accession>
<comment type="similarity">
    <text evidence="10">Belongs to the G-protein coupled receptor 1 family.</text>
</comment>
<keyword evidence="4 11" id="KW-1133">Transmembrane helix</keyword>
<dbReference type="WBParaSite" id="ALUE_0000770501-mRNA-1">
    <property type="protein sequence ID" value="ALUE_0000770501-mRNA-1"/>
    <property type="gene ID" value="ALUE_0000770501"/>
</dbReference>
<dbReference type="AlphaFoldDB" id="A0A9J2PCK4"/>
<keyword evidence="13" id="KW-1185">Reference proteome</keyword>
<dbReference type="PANTHER" id="PTHR24248">
    <property type="entry name" value="ADRENERGIC RECEPTOR-RELATED G-PROTEIN COUPLED RECEPTOR"/>
    <property type="match status" value="1"/>
</dbReference>
<evidence type="ECO:0000256" key="11">
    <source>
        <dbReference type="SAM" id="Phobius"/>
    </source>
</evidence>
<comment type="subcellular location">
    <subcellularLocation>
        <location evidence="1">Cell membrane</location>
        <topology evidence="1">Multi-pass membrane protein</topology>
    </subcellularLocation>
</comment>
<evidence type="ECO:0000256" key="4">
    <source>
        <dbReference type="ARBA" id="ARBA00022989"/>
    </source>
</evidence>
<keyword evidence="5 10" id="KW-0297">G-protein coupled receptor</keyword>
<feature type="transmembrane region" description="Helical" evidence="11">
    <location>
        <begin position="49"/>
        <end position="70"/>
    </location>
</feature>
<dbReference type="GO" id="GO:0005886">
    <property type="term" value="C:plasma membrane"/>
    <property type="evidence" value="ECO:0007669"/>
    <property type="project" value="UniProtKB-SubCell"/>
</dbReference>
<dbReference type="InterPro" id="IPR017452">
    <property type="entry name" value="GPCR_Rhodpsn_7TM"/>
</dbReference>
<organism evidence="13 14">
    <name type="scientific">Ascaris lumbricoides</name>
    <name type="common">Giant roundworm</name>
    <dbReference type="NCBI Taxonomy" id="6252"/>
    <lineage>
        <taxon>Eukaryota</taxon>
        <taxon>Metazoa</taxon>
        <taxon>Ecdysozoa</taxon>
        <taxon>Nematoda</taxon>
        <taxon>Chromadorea</taxon>
        <taxon>Rhabditida</taxon>
        <taxon>Spirurina</taxon>
        <taxon>Ascaridomorpha</taxon>
        <taxon>Ascaridoidea</taxon>
        <taxon>Ascarididae</taxon>
        <taxon>Ascaris</taxon>
    </lineage>
</organism>
<feature type="transmembrane region" description="Helical" evidence="11">
    <location>
        <begin position="268"/>
        <end position="292"/>
    </location>
</feature>
<evidence type="ECO:0000256" key="10">
    <source>
        <dbReference type="RuleBase" id="RU000688"/>
    </source>
</evidence>
<proteinExistence type="inferred from homology"/>
<reference evidence="14" key="1">
    <citation type="submission" date="2023-03" db="UniProtKB">
        <authorList>
            <consortium name="WormBaseParasite"/>
        </authorList>
    </citation>
    <scope>IDENTIFICATION</scope>
</reference>
<evidence type="ECO:0000256" key="8">
    <source>
        <dbReference type="ARBA" id="ARBA00023180"/>
    </source>
</evidence>
<dbReference type="InterPro" id="IPR000276">
    <property type="entry name" value="GPCR_Rhodpsn"/>
</dbReference>
<keyword evidence="6 11" id="KW-0472">Membrane</keyword>
<evidence type="ECO:0000256" key="6">
    <source>
        <dbReference type="ARBA" id="ARBA00023136"/>
    </source>
</evidence>
<dbReference type="PRINTS" id="PR00237">
    <property type="entry name" value="GPCRRHODOPSN"/>
</dbReference>
<dbReference type="PROSITE" id="PS50262">
    <property type="entry name" value="G_PROTEIN_RECEP_F1_2"/>
    <property type="match status" value="1"/>
</dbReference>
<dbReference type="PANTHER" id="PTHR24248:SF174">
    <property type="entry name" value="TYRAMINE_OCTOPAMINE RECEPTOR"/>
    <property type="match status" value="1"/>
</dbReference>